<proteinExistence type="predicted"/>
<reference evidence="1 2" key="1">
    <citation type="journal article" date="2013" name="Genome Announc.">
        <title>Draft Genome Sequence of an Alphaproteobacterium, Caenispirillum salinarum AK4(T), Isolated from a Solar Saltern.</title>
        <authorList>
            <person name="Khatri I."/>
            <person name="Singh A."/>
            <person name="Korpole S."/>
            <person name="Pinnaka A.K."/>
            <person name="Subramanian S."/>
        </authorList>
    </citation>
    <scope>NUCLEOTIDE SEQUENCE [LARGE SCALE GENOMIC DNA]</scope>
    <source>
        <strain evidence="1 2">AK4</strain>
    </source>
</reference>
<organism evidence="1 2">
    <name type="scientific">Caenispirillum salinarum AK4</name>
    <dbReference type="NCBI Taxonomy" id="1238182"/>
    <lineage>
        <taxon>Bacteria</taxon>
        <taxon>Pseudomonadati</taxon>
        <taxon>Pseudomonadota</taxon>
        <taxon>Alphaproteobacteria</taxon>
        <taxon>Rhodospirillales</taxon>
        <taxon>Novispirillaceae</taxon>
        <taxon>Caenispirillum</taxon>
    </lineage>
</organism>
<name>K9GVY1_9PROT</name>
<keyword evidence="2" id="KW-1185">Reference proteome</keyword>
<accession>K9GVY1</accession>
<dbReference type="RefSeq" id="WP_009541340.1">
    <property type="nucleotide sequence ID" value="NZ_ANHY01000014.1"/>
</dbReference>
<dbReference type="eggNOG" id="ENOG5033MEA">
    <property type="taxonomic scope" value="Bacteria"/>
</dbReference>
<dbReference type="AlphaFoldDB" id="K9GVY1"/>
<dbReference type="Proteomes" id="UP000009881">
    <property type="component" value="Unassembled WGS sequence"/>
</dbReference>
<evidence type="ECO:0000313" key="1">
    <source>
        <dbReference type="EMBL" id="EKV28919.1"/>
    </source>
</evidence>
<protein>
    <submittedName>
        <fullName evidence="1">Uncharacterized protein</fullName>
    </submittedName>
</protein>
<gene>
    <name evidence="1" type="ORF">C882_0683</name>
</gene>
<dbReference type="EMBL" id="ANHY01000014">
    <property type="protein sequence ID" value="EKV28919.1"/>
    <property type="molecule type" value="Genomic_DNA"/>
</dbReference>
<sequence>MDSVIGVIIMAQESRFRLVDRADRAWHFMLAPDANVEPQDLPPLFRDGREVHVAWSNAPGVTAALAHDVSPQPHEQEAPA</sequence>
<evidence type="ECO:0000313" key="2">
    <source>
        <dbReference type="Proteomes" id="UP000009881"/>
    </source>
</evidence>
<dbReference type="OrthoDB" id="7362383at2"/>
<dbReference type="STRING" id="1238182.C882_0683"/>
<comment type="caution">
    <text evidence="1">The sequence shown here is derived from an EMBL/GenBank/DDBJ whole genome shotgun (WGS) entry which is preliminary data.</text>
</comment>